<evidence type="ECO:0000313" key="2">
    <source>
        <dbReference type="Proteomes" id="UP001060215"/>
    </source>
</evidence>
<organism evidence="1 2">
    <name type="scientific">Camellia lanceoleosa</name>
    <dbReference type="NCBI Taxonomy" id="1840588"/>
    <lineage>
        <taxon>Eukaryota</taxon>
        <taxon>Viridiplantae</taxon>
        <taxon>Streptophyta</taxon>
        <taxon>Embryophyta</taxon>
        <taxon>Tracheophyta</taxon>
        <taxon>Spermatophyta</taxon>
        <taxon>Magnoliopsida</taxon>
        <taxon>eudicotyledons</taxon>
        <taxon>Gunneridae</taxon>
        <taxon>Pentapetalae</taxon>
        <taxon>asterids</taxon>
        <taxon>Ericales</taxon>
        <taxon>Theaceae</taxon>
        <taxon>Camellia</taxon>
    </lineage>
</organism>
<dbReference type="EMBL" id="CM045769">
    <property type="protein sequence ID" value="KAI7994851.1"/>
    <property type="molecule type" value="Genomic_DNA"/>
</dbReference>
<proteinExistence type="predicted"/>
<accession>A0ACC0G5E2</accession>
<protein>
    <submittedName>
        <fullName evidence="1">Uncharacterized protein</fullName>
    </submittedName>
</protein>
<sequence>MKPPNKNGGREGRELSSGVPQVGSEQSNDDAHTRERSVSPRHHRLVDRGSTHEDPTMEPDRSRAGHALCHSNLPTVDIHIPDLIVLLETKVEFSSMGIFFNEMGFTTSAHVDPIGRSGGISMIWNPSTVNVRVTEASSQLITTRISRQNYSDLVLSTVYASPNNSKRNELWQDLETLSQTMDEPWLLVGDFNDFVAQSEKRSLFGTQSQSQSQDQRRSRKFIDRMNSCNLMDLGCTGPRLT</sequence>
<reference evidence="1 2" key="1">
    <citation type="journal article" date="2022" name="Plant J.">
        <title>Chromosome-level genome of Camellia lanceoleosa provides a valuable resource for understanding genome evolution and self-incompatibility.</title>
        <authorList>
            <person name="Gong W."/>
            <person name="Xiao S."/>
            <person name="Wang L."/>
            <person name="Liao Z."/>
            <person name="Chang Y."/>
            <person name="Mo W."/>
            <person name="Hu G."/>
            <person name="Li W."/>
            <person name="Zhao G."/>
            <person name="Zhu H."/>
            <person name="Hu X."/>
            <person name="Ji K."/>
            <person name="Xiang X."/>
            <person name="Song Q."/>
            <person name="Yuan D."/>
            <person name="Jin S."/>
            <person name="Zhang L."/>
        </authorList>
    </citation>
    <scope>NUCLEOTIDE SEQUENCE [LARGE SCALE GENOMIC DNA]</scope>
    <source>
        <strain evidence="1">SQ_2022a</strain>
    </source>
</reference>
<name>A0ACC0G5E2_9ERIC</name>
<keyword evidence="2" id="KW-1185">Reference proteome</keyword>
<comment type="caution">
    <text evidence="1">The sequence shown here is derived from an EMBL/GenBank/DDBJ whole genome shotgun (WGS) entry which is preliminary data.</text>
</comment>
<gene>
    <name evidence="1" type="ORF">LOK49_LG11G00261</name>
</gene>
<evidence type="ECO:0000313" key="1">
    <source>
        <dbReference type="EMBL" id="KAI7994851.1"/>
    </source>
</evidence>
<dbReference type="Proteomes" id="UP001060215">
    <property type="component" value="Chromosome 12"/>
</dbReference>